<protein>
    <submittedName>
        <fullName evidence="1">Uncharacterized protein</fullName>
    </submittedName>
</protein>
<dbReference type="Proteomes" id="UP001642484">
    <property type="component" value="Unassembled WGS sequence"/>
</dbReference>
<name>A0ABP0KXR5_9DINO</name>
<sequence length="117" mass="13371">MWMGRWPVKVGFWILPWQRGNLLVKNMPNNAWLDPVFSAHHAPATSGTEAIRSEDPSWELFTDVQSGLRSPHLKAERKSTKSLYLGRSPLLATSMARRILHRLAGRMSECMKVFVEP</sequence>
<proteinExistence type="predicted"/>
<evidence type="ECO:0000313" key="2">
    <source>
        <dbReference type="Proteomes" id="UP001642484"/>
    </source>
</evidence>
<accession>A0ABP0KXR5</accession>
<reference evidence="1 2" key="1">
    <citation type="submission" date="2024-02" db="EMBL/GenBank/DDBJ databases">
        <authorList>
            <person name="Chen Y."/>
            <person name="Shah S."/>
            <person name="Dougan E. K."/>
            <person name="Thang M."/>
            <person name="Chan C."/>
        </authorList>
    </citation>
    <scope>NUCLEOTIDE SEQUENCE [LARGE SCALE GENOMIC DNA]</scope>
</reference>
<evidence type="ECO:0000313" key="1">
    <source>
        <dbReference type="EMBL" id="CAK9031159.1"/>
    </source>
</evidence>
<comment type="caution">
    <text evidence="1">The sequence shown here is derived from an EMBL/GenBank/DDBJ whole genome shotgun (WGS) entry which is preliminary data.</text>
</comment>
<keyword evidence="2" id="KW-1185">Reference proteome</keyword>
<organism evidence="1 2">
    <name type="scientific">Durusdinium trenchii</name>
    <dbReference type="NCBI Taxonomy" id="1381693"/>
    <lineage>
        <taxon>Eukaryota</taxon>
        <taxon>Sar</taxon>
        <taxon>Alveolata</taxon>
        <taxon>Dinophyceae</taxon>
        <taxon>Suessiales</taxon>
        <taxon>Symbiodiniaceae</taxon>
        <taxon>Durusdinium</taxon>
    </lineage>
</organism>
<gene>
    <name evidence="1" type="ORF">CCMP2556_LOCUS18172</name>
</gene>
<dbReference type="EMBL" id="CAXAMN010010224">
    <property type="protein sequence ID" value="CAK9031159.1"/>
    <property type="molecule type" value="Genomic_DNA"/>
</dbReference>